<dbReference type="GO" id="GO:0015297">
    <property type="term" value="F:antiporter activity"/>
    <property type="evidence" value="ECO:0007669"/>
    <property type="project" value="TreeGrafter"/>
</dbReference>
<dbReference type="EMBL" id="JEWH01000011">
    <property type="protein sequence ID" value="EXB06481.1"/>
    <property type="molecule type" value="Genomic_DNA"/>
</dbReference>
<evidence type="ECO:0000256" key="8">
    <source>
        <dbReference type="RuleBase" id="RU003942"/>
    </source>
</evidence>
<feature type="transmembrane region" description="Helical" evidence="9">
    <location>
        <begin position="26"/>
        <end position="46"/>
    </location>
</feature>
<protein>
    <submittedName>
        <fullName evidence="10">Small Multidrug Resistance family protein</fullName>
    </submittedName>
</protein>
<dbReference type="GO" id="GO:0031460">
    <property type="term" value="P:glycine betaine transport"/>
    <property type="evidence" value="ECO:0007669"/>
    <property type="project" value="TreeGrafter"/>
</dbReference>
<feature type="transmembrane region" description="Helical" evidence="9">
    <location>
        <begin position="84"/>
        <end position="103"/>
    </location>
</feature>
<gene>
    <name evidence="10" type="ORF">J512_1264</name>
</gene>
<evidence type="ECO:0000256" key="4">
    <source>
        <dbReference type="ARBA" id="ARBA00022692"/>
    </source>
</evidence>
<comment type="similarity">
    <text evidence="7 8">Belongs to the drug/metabolite transporter (DMT) superfamily. Small multidrug resistance (SMR) (TC 2.A.7.1) family.</text>
</comment>
<dbReference type="PANTHER" id="PTHR30561">
    <property type="entry name" value="SMR FAMILY PROTON-DEPENDENT DRUG EFFLUX TRANSPORTER SUGE"/>
    <property type="match status" value="1"/>
</dbReference>
<name>A0A009I7Q1_ACIB9</name>
<evidence type="ECO:0000256" key="7">
    <source>
        <dbReference type="ARBA" id="ARBA00038032"/>
    </source>
</evidence>
<feature type="transmembrane region" description="Helical" evidence="9">
    <location>
        <begin position="58"/>
        <end position="78"/>
    </location>
</feature>
<dbReference type="InterPro" id="IPR000390">
    <property type="entry name" value="Small_drug/metabolite_transptr"/>
</dbReference>
<keyword evidence="4 8" id="KW-0812">Transmembrane</keyword>
<comment type="subcellular location">
    <subcellularLocation>
        <location evidence="1 8">Cell membrane</location>
        <topology evidence="1 8">Multi-pass membrane protein</topology>
    </subcellularLocation>
</comment>
<keyword evidence="3" id="KW-1003">Cell membrane</keyword>
<dbReference type="GO" id="GO:0015220">
    <property type="term" value="F:choline transmembrane transporter activity"/>
    <property type="evidence" value="ECO:0007669"/>
    <property type="project" value="TreeGrafter"/>
</dbReference>
<sequence>MSYLYLAIAIACEVIATSALKASQGFTVPIPSIITVVGYAVAFYLLSLTLKTIPIGIAYAIWSGAGIILISAIGWIFYKQHLDLAACIGLALMIAGIVIINVFSKNTHL</sequence>
<keyword evidence="5 9" id="KW-1133">Transmembrane helix</keyword>
<proteinExistence type="inferred from homology"/>
<dbReference type="SMR" id="A0A009I7Q1"/>
<dbReference type="Gene3D" id="1.10.3730.20">
    <property type="match status" value="1"/>
</dbReference>
<dbReference type="GO" id="GO:0015199">
    <property type="term" value="F:amino-acid betaine transmembrane transporter activity"/>
    <property type="evidence" value="ECO:0007669"/>
    <property type="project" value="TreeGrafter"/>
</dbReference>
<dbReference type="GO" id="GO:1990961">
    <property type="term" value="P:xenobiotic detoxification by transmembrane export across the plasma membrane"/>
    <property type="evidence" value="ECO:0007669"/>
    <property type="project" value="UniProtKB-ARBA"/>
</dbReference>
<evidence type="ECO:0000256" key="9">
    <source>
        <dbReference type="SAM" id="Phobius"/>
    </source>
</evidence>
<dbReference type="GO" id="GO:0005886">
    <property type="term" value="C:plasma membrane"/>
    <property type="evidence" value="ECO:0007669"/>
    <property type="project" value="UniProtKB-SubCell"/>
</dbReference>
<accession>A0A009I7Q1</accession>
<evidence type="ECO:0000256" key="3">
    <source>
        <dbReference type="ARBA" id="ARBA00022475"/>
    </source>
</evidence>
<dbReference type="PANTHER" id="PTHR30561:SF1">
    <property type="entry name" value="MULTIDRUG TRANSPORTER EMRE"/>
    <property type="match status" value="1"/>
</dbReference>
<dbReference type="InterPro" id="IPR045324">
    <property type="entry name" value="Small_multidrug_res"/>
</dbReference>
<keyword evidence="6 9" id="KW-0472">Membrane</keyword>
<dbReference type="FunFam" id="1.10.3730.20:FF:000001">
    <property type="entry name" value="Quaternary ammonium compound resistance transporter SugE"/>
    <property type="match status" value="1"/>
</dbReference>
<dbReference type="PATRIC" id="fig|1310613.3.peg.1211"/>
<evidence type="ECO:0000313" key="11">
    <source>
        <dbReference type="Proteomes" id="UP000020595"/>
    </source>
</evidence>
<dbReference type="Pfam" id="PF00893">
    <property type="entry name" value="Multi_Drug_Res"/>
    <property type="match status" value="1"/>
</dbReference>
<evidence type="ECO:0000256" key="2">
    <source>
        <dbReference type="ARBA" id="ARBA00022448"/>
    </source>
</evidence>
<dbReference type="InterPro" id="IPR037185">
    <property type="entry name" value="EmrE-like"/>
</dbReference>
<dbReference type="Proteomes" id="UP000020595">
    <property type="component" value="Unassembled WGS sequence"/>
</dbReference>
<evidence type="ECO:0000256" key="1">
    <source>
        <dbReference type="ARBA" id="ARBA00004651"/>
    </source>
</evidence>
<evidence type="ECO:0000256" key="6">
    <source>
        <dbReference type="ARBA" id="ARBA00023136"/>
    </source>
</evidence>
<dbReference type="SUPFAM" id="SSF103481">
    <property type="entry name" value="Multidrug resistance efflux transporter EmrE"/>
    <property type="match status" value="1"/>
</dbReference>
<organism evidence="10 11">
    <name type="scientific">Acinetobacter baumannii (strain 1295743)</name>
    <dbReference type="NCBI Taxonomy" id="1310613"/>
    <lineage>
        <taxon>Bacteria</taxon>
        <taxon>Pseudomonadati</taxon>
        <taxon>Pseudomonadota</taxon>
        <taxon>Gammaproteobacteria</taxon>
        <taxon>Moraxellales</taxon>
        <taxon>Moraxellaceae</taxon>
        <taxon>Acinetobacter</taxon>
        <taxon>Acinetobacter calcoaceticus/baumannii complex</taxon>
    </lineage>
</organism>
<evidence type="ECO:0000256" key="5">
    <source>
        <dbReference type="ARBA" id="ARBA00022989"/>
    </source>
</evidence>
<reference evidence="10 11" key="1">
    <citation type="submission" date="2014-02" db="EMBL/GenBank/DDBJ databases">
        <title>Comparative genomics and transcriptomics to identify genetic mechanisms underlying the emergence of carbapenem resistant Acinetobacter baumannii (CRAb).</title>
        <authorList>
            <person name="Harris A.D."/>
            <person name="Johnson K.J."/>
            <person name="George J."/>
            <person name="Shefchek K."/>
            <person name="Daugherty S.C."/>
            <person name="Parankush S."/>
            <person name="Sadzewicz L."/>
            <person name="Tallon L."/>
            <person name="Sengamalay N."/>
            <person name="Hazen T.H."/>
            <person name="Rasko D.A."/>
        </authorList>
    </citation>
    <scope>NUCLEOTIDE SEQUENCE [LARGE SCALE GENOMIC DNA]</scope>
    <source>
        <strain evidence="10 11">1295743</strain>
    </source>
</reference>
<keyword evidence="2" id="KW-0813">Transport</keyword>
<evidence type="ECO:0000313" key="10">
    <source>
        <dbReference type="EMBL" id="EXB06481.1"/>
    </source>
</evidence>
<dbReference type="AlphaFoldDB" id="A0A009I7Q1"/>
<dbReference type="RefSeq" id="WP_000121131.1">
    <property type="nucleotide sequence ID" value="NZ_JEWH01000011.1"/>
</dbReference>
<comment type="caution">
    <text evidence="10">The sequence shown here is derived from an EMBL/GenBank/DDBJ whole genome shotgun (WGS) entry which is preliminary data.</text>
</comment>